<name>A0A6P1BW27_9BRAD</name>
<dbReference type="InterPro" id="IPR039422">
    <property type="entry name" value="MarR/SlyA-like"/>
</dbReference>
<accession>A0A6P1BW27</accession>
<evidence type="ECO:0000259" key="1">
    <source>
        <dbReference type="PROSITE" id="PS50995"/>
    </source>
</evidence>
<dbReference type="EMBL" id="VKHP01000347">
    <property type="protein sequence ID" value="NEV02384.1"/>
    <property type="molecule type" value="Genomic_DNA"/>
</dbReference>
<dbReference type="InterPro" id="IPR036390">
    <property type="entry name" value="WH_DNA-bd_sf"/>
</dbReference>
<evidence type="ECO:0000313" key="3">
    <source>
        <dbReference type="Proteomes" id="UP000468531"/>
    </source>
</evidence>
<organism evidence="2 3">
    <name type="scientific">Bradyrhizobium uaiense</name>
    <dbReference type="NCBI Taxonomy" id="2594946"/>
    <lineage>
        <taxon>Bacteria</taxon>
        <taxon>Pseudomonadati</taxon>
        <taxon>Pseudomonadota</taxon>
        <taxon>Alphaproteobacteria</taxon>
        <taxon>Hyphomicrobiales</taxon>
        <taxon>Nitrobacteraceae</taxon>
        <taxon>Bradyrhizobium</taxon>
    </lineage>
</organism>
<dbReference type="GO" id="GO:0003700">
    <property type="term" value="F:DNA-binding transcription factor activity"/>
    <property type="evidence" value="ECO:0007669"/>
    <property type="project" value="InterPro"/>
</dbReference>
<dbReference type="PRINTS" id="PR00598">
    <property type="entry name" value="HTHMARR"/>
</dbReference>
<dbReference type="GO" id="GO:0006950">
    <property type="term" value="P:response to stress"/>
    <property type="evidence" value="ECO:0007669"/>
    <property type="project" value="TreeGrafter"/>
</dbReference>
<gene>
    <name evidence="2" type="ORF">FNJ47_43430</name>
</gene>
<dbReference type="SMART" id="SM00347">
    <property type="entry name" value="HTH_MARR"/>
    <property type="match status" value="1"/>
</dbReference>
<proteinExistence type="predicted"/>
<keyword evidence="3" id="KW-1185">Reference proteome</keyword>
<dbReference type="AlphaFoldDB" id="A0A6P1BW27"/>
<dbReference type="PANTHER" id="PTHR33164">
    <property type="entry name" value="TRANSCRIPTIONAL REGULATOR, MARR FAMILY"/>
    <property type="match status" value="1"/>
</dbReference>
<dbReference type="PANTHER" id="PTHR33164:SF104">
    <property type="entry name" value="TRANSCRIPTIONAL REGULATORY PROTEIN"/>
    <property type="match status" value="1"/>
</dbReference>
<reference evidence="2 3" key="1">
    <citation type="journal article" date="2020" name="Arch. Microbiol.">
        <title>Bradyrhizobium uaiense sp. nov., a new highly efficient cowpea symbiont.</title>
        <authorList>
            <person name="Cabral Michel D."/>
            <person name="Azarias Guimaraes A."/>
            <person name="Martins da Costa E."/>
            <person name="Soares de Carvalho T."/>
            <person name="Balsanelli E."/>
            <person name="Willems A."/>
            <person name="Maltempi de Souza E."/>
            <person name="de Souza Moreira F.M."/>
        </authorList>
    </citation>
    <scope>NUCLEOTIDE SEQUENCE [LARGE SCALE GENOMIC DNA]</scope>
    <source>
        <strain evidence="2 3">UFLA 03-164</strain>
    </source>
</reference>
<dbReference type="FunFam" id="1.10.10.10:FF:000579">
    <property type="entry name" value="Transcriptional regulator, MarR family"/>
    <property type="match status" value="1"/>
</dbReference>
<sequence length="170" mass="18947">MKRKLSSEATAAWIRLMRVPSRVLDCVEQDLKKAGYPPLAWYDALLELSRAPSGELRPVELERQMLIPQYSTSRLIDKLVDEGLAARRECKIDKRGQFVEITEAGRELQKKMWNAYSTAIDKHVGSKLSDADATRLCGLLDRLGCSCDDVKADAKSDTKAAPARDGVPAR</sequence>
<dbReference type="InterPro" id="IPR036388">
    <property type="entry name" value="WH-like_DNA-bd_sf"/>
</dbReference>
<dbReference type="Pfam" id="PF12802">
    <property type="entry name" value="MarR_2"/>
    <property type="match status" value="1"/>
</dbReference>
<dbReference type="InterPro" id="IPR000835">
    <property type="entry name" value="HTH_MarR-typ"/>
</dbReference>
<dbReference type="RefSeq" id="WP_163162464.1">
    <property type="nucleotide sequence ID" value="NZ_VKHP01000347.1"/>
</dbReference>
<evidence type="ECO:0000313" key="2">
    <source>
        <dbReference type="EMBL" id="NEV02384.1"/>
    </source>
</evidence>
<dbReference type="SUPFAM" id="SSF46785">
    <property type="entry name" value="Winged helix' DNA-binding domain"/>
    <property type="match status" value="1"/>
</dbReference>
<dbReference type="Gene3D" id="1.10.10.10">
    <property type="entry name" value="Winged helix-like DNA-binding domain superfamily/Winged helix DNA-binding domain"/>
    <property type="match status" value="1"/>
</dbReference>
<dbReference type="Proteomes" id="UP000468531">
    <property type="component" value="Unassembled WGS sequence"/>
</dbReference>
<comment type="caution">
    <text evidence="2">The sequence shown here is derived from an EMBL/GenBank/DDBJ whole genome shotgun (WGS) entry which is preliminary data.</text>
</comment>
<protein>
    <submittedName>
        <fullName evidence="2">MarR family transcriptional regulator</fullName>
    </submittedName>
</protein>
<feature type="domain" description="HTH marR-type" evidence="1">
    <location>
        <begin position="1"/>
        <end position="145"/>
    </location>
</feature>
<dbReference type="PROSITE" id="PS50995">
    <property type="entry name" value="HTH_MARR_2"/>
    <property type="match status" value="1"/>
</dbReference>